<dbReference type="PROSITE" id="PS50995">
    <property type="entry name" value="HTH_MARR_2"/>
    <property type="match status" value="1"/>
</dbReference>
<evidence type="ECO:0000313" key="5">
    <source>
        <dbReference type="EMBL" id="MCW7753476.1"/>
    </source>
</evidence>
<protein>
    <submittedName>
        <fullName evidence="5">MarR family transcriptional regulator</fullName>
    </submittedName>
</protein>
<evidence type="ECO:0000256" key="2">
    <source>
        <dbReference type="ARBA" id="ARBA00023125"/>
    </source>
</evidence>
<gene>
    <name evidence="5" type="ORF">OOT00_05675</name>
</gene>
<dbReference type="InterPro" id="IPR036388">
    <property type="entry name" value="WH-like_DNA-bd_sf"/>
</dbReference>
<keyword evidence="6" id="KW-1185">Reference proteome</keyword>
<dbReference type="InterPro" id="IPR036390">
    <property type="entry name" value="WH_DNA-bd_sf"/>
</dbReference>
<feature type="domain" description="HTH marR-type" evidence="4">
    <location>
        <begin position="8"/>
        <end position="149"/>
    </location>
</feature>
<dbReference type="Pfam" id="PF12802">
    <property type="entry name" value="MarR_2"/>
    <property type="match status" value="1"/>
</dbReference>
<evidence type="ECO:0000259" key="4">
    <source>
        <dbReference type="PROSITE" id="PS50995"/>
    </source>
</evidence>
<evidence type="ECO:0000256" key="3">
    <source>
        <dbReference type="ARBA" id="ARBA00023163"/>
    </source>
</evidence>
<keyword evidence="2" id="KW-0238">DNA-binding</keyword>
<dbReference type="Proteomes" id="UP001209681">
    <property type="component" value="Unassembled WGS sequence"/>
</dbReference>
<comment type="caution">
    <text evidence="5">The sequence shown here is derived from an EMBL/GenBank/DDBJ whole genome shotgun (WGS) entry which is preliminary data.</text>
</comment>
<sequence>MNDRTCRTQNLINLFLQVVEGIRRNERKARVYGGSPPLFPSEIHMIMRIGQNPGIHPAALAALAAVTRGAVSQVLAKLEAKELITRTDEISDDGRYQIWLTPAGKSAFEGHEQYHATMDTPLIQRMSDMSDSEFQVLEDFFVLLKEMTERHR</sequence>
<evidence type="ECO:0000313" key="6">
    <source>
        <dbReference type="Proteomes" id="UP001209681"/>
    </source>
</evidence>
<dbReference type="PANTHER" id="PTHR35790">
    <property type="entry name" value="HTH-TYPE TRANSCRIPTIONAL REGULATOR PCHR"/>
    <property type="match status" value="1"/>
</dbReference>
<evidence type="ECO:0000256" key="1">
    <source>
        <dbReference type="ARBA" id="ARBA00023015"/>
    </source>
</evidence>
<proteinExistence type="predicted"/>
<dbReference type="InterPro" id="IPR052067">
    <property type="entry name" value="Metal_resp_HTH_trans_reg"/>
</dbReference>
<dbReference type="InterPro" id="IPR000835">
    <property type="entry name" value="HTH_MarR-typ"/>
</dbReference>
<reference evidence="5 6" key="1">
    <citation type="submission" date="2022-11" db="EMBL/GenBank/DDBJ databases">
        <title>Desulfobotulus tamanensis H1 sp. nov. - anaerobic, alkaliphilic, sulphate reducing bacterium isolated from terrestrial mud volcano.</title>
        <authorList>
            <person name="Frolova A."/>
            <person name="Merkel A.Y."/>
            <person name="Slobodkin A.I."/>
        </authorList>
    </citation>
    <scope>NUCLEOTIDE SEQUENCE [LARGE SCALE GENOMIC DNA]</scope>
    <source>
        <strain evidence="5 6">H1</strain>
    </source>
</reference>
<dbReference type="EMBL" id="JAPFPW010000004">
    <property type="protein sequence ID" value="MCW7753476.1"/>
    <property type="molecule type" value="Genomic_DNA"/>
</dbReference>
<dbReference type="SUPFAM" id="SSF46785">
    <property type="entry name" value="Winged helix' DNA-binding domain"/>
    <property type="match status" value="1"/>
</dbReference>
<keyword evidence="3" id="KW-0804">Transcription</keyword>
<dbReference type="Gene3D" id="1.10.10.10">
    <property type="entry name" value="Winged helix-like DNA-binding domain superfamily/Winged helix DNA-binding domain"/>
    <property type="match status" value="1"/>
</dbReference>
<dbReference type="PANTHER" id="PTHR35790:SF4">
    <property type="entry name" value="HTH-TYPE TRANSCRIPTIONAL REGULATOR PCHR"/>
    <property type="match status" value="1"/>
</dbReference>
<dbReference type="RefSeq" id="WP_265424343.1">
    <property type="nucleotide sequence ID" value="NZ_JAPFPW010000004.1"/>
</dbReference>
<dbReference type="SMART" id="SM00347">
    <property type="entry name" value="HTH_MARR"/>
    <property type="match status" value="1"/>
</dbReference>
<keyword evidence="1" id="KW-0805">Transcription regulation</keyword>
<organism evidence="5 6">
    <name type="scientific">Desulfobotulus pelophilus</name>
    <dbReference type="NCBI Taxonomy" id="2823377"/>
    <lineage>
        <taxon>Bacteria</taxon>
        <taxon>Pseudomonadati</taxon>
        <taxon>Thermodesulfobacteriota</taxon>
        <taxon>Desulfobacteria</taxon>
        <taxon>Desulfobacterales</taxon>
        <taxon>Desulfobacteraceae</taxon>
        <taxon>Desulfobotulus</taxon>
    </lineage>
</organism>
<accession>A0ABT3N7P6</accession>
<name>A0ABT3N7P6_9BACT</name>